<keyword evidence="2" id="KW-1133">Transmembrane helix</keyword>
<evidence type="ECO:0000256" key="2">
    <source>
        <dbReference type="SAM" id="Phobius"/>
    </source>
</evidence>
<evidence type="ECO:0000313" key="4">
    <source>
        <dbReference type="Proteomes" id="UP001589750"/>
    </source>
</evidence>
<keyword evidence="4" id="KW-1185">Reference proteome</keyword>
<protein>
    <submittedName>
        <fullName evidence="3">Uncharacterized protein</fullName>
    </submittedName>
</protein>
<evidence type="ECO:0000313" key="3">
    <source>
        <dbReference type="EMBL" id="MFB9313563.1"/>
    </source>
</evidence>
<dbReference type="Proteomes" id="UP001589750">
    <property type="component" value="Unassembled WGS sequence"/>
</dbReference>
<gene>
    <name evidence="3" type="ORF">ACFFRI_10965</name>
</gene>
<comment type="caution">
    <text evidence="3">The sequence shown here is derived from an EMBL/GenBank/DDBJ whole genome shotgun (WGS) entry which is preliminary data.</text>
</comment>
<keyword evidence="2" id="KW-0472">Membrane</keyword>
<dbReference type="EMBL" id="JBHMDG010000012">
    <property type="protein sequence ID" value="MFB9313563.1"/>
    <property type="molecule type" value="Genomic_DNA"/>
</dbReference>
<feature type="compositionally biased region" description="Low complexity" evidence="1">
    <location>
        <begin position="785"/>
        <end position="801"/>
    </location>
</feature>
<name>A0ABV5KA01_9ACTN</name>
<sequence length="885" mass="94552">MSAPDRTRRTRHTRHSPRRWAGLAAALAVVLIGLAFPTSGTAATPPARAAKAPDGFSATKEVTRTFVDADGAKETVSDYRVTVKADQTTNLRGRQRIRISWSGAQPSGGRASNPYGEKGLTQEYPVVVMQCRGRDGAGVPAAQRLRPETCWTASVAQRSQILRSQGEALWRRDVYATDADKQAVTGTEGVKPKECPTLDVPSYSTALTPFVTRAGTVFDACSSTTMPPEAAVDSAFPPAEIAAFTDANGDGSVNYELRSDVENESLGCNNKVACSIVVIPIAGISCQQPASPPTSDDTACRKTGRFRPGDSNAAGEGIDLAVGPALWWSASNWRNRITIPVTFGLPPDTCDVLDSRPPTGFYGSELLAQAGLQWSPAYCLNQKRFKFQLNQTSDIAGFNLMQNGQGPAAVVSSEQDSTGTDPIGYAPTAVTGFAIGYEIDRPNNAGEFGRLRLNPRLIAKLLSQSYLGSDLGRNHPGGIGKNPLAMMNDPEFQKLNKNLSEITQEAGAALLSLSNDSDVIEQLTEYLAQDKDASAFLAGKPDPWGMKVNPAYKNITLPRPEWPLLDTYIPKTENDCRKQNPSVYFSQLAAPVTTLRKISEALLDAWPNVQTKCDYDPNTKLFKLGRVDRQSYGARFVLGVVSLGDAARYGIKTAALQTRKGTYVAPSDTSLARAVALTEQRSKRKPFVLDQADVARDGRAYPGTMVVYTAARLRNLDQETADKVAQFVRIATTEGQRRGSGNGELPAGYLPILKTGTTAKLFRSAQDVADAIQAQTPLPADPETAEPTADPSTDTPPASDDPGFDDPGAVTPPDSTVPDDTVPSAVPTTAPPVLESADPAPTSATSVQQSGLAGKLLPLLLLAGLIGGAVQLGMRFFVRPPRRLT</sequence>
<evidence type="ECO:0000256" key="1">
    <source>
        <dbReference type="SAM" id="MobiDB-lite"/>
    </source>
</evidence>
<keyword evidence="2" id="KW-0812">Transmembrane</keyword>
<reference evidence="3 4" key="1">
    <citation type="submission" date="2024-09" db="EMBL/GenBank/DDBJ databases">
        <authorList>
            <person name="Sun Q."/>
            <person name="Mori K."/>
        </authorList>
    </citation>
    <scope>NUCLEOTIDE SEQUENCE [LARGE SCALE GENOMIC DNA]</scope>
    <source>
        <strain evidence="3 4">JCM 9626</strain>
    </source>
</reference>
<feature type="compositionally biased region" description="Low complexity" evidence="1">
    <location>
        <begin position="811"/>
        <end position="833"/>
    </location>
</feature>
<feature type="transmembrane region" description="Helical" evidence="2">
    <location>
        <begin position="856"/>
        <end position="878"/>
    </location>
</feature>
<proteinExistence type="predicted"/>
<dbReference type="SUPFAM" id="SSF53850">
    <property type="entry name" value="Periplasmic binding protein-like II"/>
    <property type="match status" value="1"/>
</dbReference>
<accession>A0ABV5KA01</accession>
<organism evidence="3 4">
    <name type="scientific">Nocardioides plantarum</name>
    <dbReference type="NCBI Taxonomy" id="29299"/>
    <lineage>
        <taxon>Bacteria</taxon>
        <taxon>Bacillati</taxon>
        <taxon>Actinomycetota</taxon>
        <taxon>Actinomycetes</taxon>
        <taxon>Propionibacteriales</taxon>
        <taxon>Nocardioidaceae</taxon>
        <taxon>Nocardioides</taxon>
    </lineage>
</organism>
<feature type="region of interest" description="Disordered" evidence="1">
    <location>
        <begin position="776"/>
        <end position="846"/>
    </location>
</feature>
<dbReference type="RefSeq" id="WP_140007828.1">
    <property type="nucleotide sequence ID" value="NZ_JBHMDG010000012.1"/>
</dbReference>
<dbReference type="Gene3D" id="3.40.190.10">
    <property type="entry name" value="Periplasmic binding protein-like II"/>
    <property type="match status" value="2"/>
</dbReference>